<gene>
    <name evidence="2" type="ORF">OHC33_008314</name>
</gene>
<keyword evidence="3" id="KW-1185">Reference proteome</keyword>
<dbReference type="AlphaFoldDB" id="A0AAN8IJY8"/>
<reference evidence="2 3" key="1">
    <citation type="submission" date="2022-12" db="EMBL/GenBank/DDBJ databases">
        <title>Genomic features and morphological characterization of a novel Knufia sp. strain isolated from spacecraft assembly facility.</title>
        <authorList>
            <person name="Teixeira M."/>
            <person name="Chander A.M."/>
            <person name="Stajich J.E."/>
            <person name="Venkateswaran K."/>
        </authorList>
    </citation>
    <scope>NUCLEOTIDE SEQUENCE [LARGE SCALE GENOMIC DNA]</scope>
    <source>
        <strain evidence="2 3">FJI-L2-BK-P2</strain>
    </source>
</reference>
<evidence type="ECO:0000313" key="3">
    <source>
        <dbReference type="Proteomes" id="UP001316803"/>
    </source>
</evidence>
<protein>
    <submittedName>
        <fullName evidence="2">Uncharacterized protein</fullName>
    </submittedName>
</protein>
<dbReference type="EMBL" id="JAKLMC020000025">
    <property type="protein sequence ID" value="KAK5950647.1"/>
    <property type="molecule type" value="Genomic_DNA"/>
</dbReference>
<proteinExistence type="predicted"/>
<organism evidence="2 3">
    <name type="scientific">Knufia fluminis</name>
    <dbReference type="NCBI Taxonomy" id="191047"/>
    <lineage>
        <taxon>Eukaryota</taxon>
        <taxon>Fungi</taxon>
        <taxon>Dikarya</taxon>
        <taxon>Ascomycota</taxon>
        <taxon>Pezizomycotina</taxon>
        <taxon>Eurotiomycetes</taxon>
        <taxon>Chaetothyriomycetidae</taxon>
        <taxon>Chaetothyriales</taxon>
        <taxon>Trichomeriaceae</taxon>
        <taxon>Knufia</taxon>
    </lineage>
</organism>
<accession>A0AAN8IJY8</accession>
<comment type="caution">
    <text evidence="2">The sequence shown here is derived from an EMBL/GenBank/DDBJ whole genome shotgun (WGS) entry which is preliminary data.</text>
</comment>
<evidence type="ECO:0000313" key="2">
    <source>
        <dbReference type="EMBL" id="KAK5950647.1"/>
    </source>
</evidence>
<evidence type="ECO:0000256" key="1">
    <source>
        <dbReference type="SAM" id="MobiDB-lite"/>
    </source>
</evidence>
<sequence length="227" mass="24334">MSTSSETTSTTIATVVTTAETTESKTTQTTTIETMTTLETTTATSGATTTSETSTTTTPVPLPTHVRNGGFEEIPEGLENGYFAEGPNTIASWSIGERVWIDGVDSDFANDGTVFLLCDGVRPFRFTFEQADINVSDIPSPALSYAYNVFYAPADDPCTLTVSFAGAVVDTFQLLDDVSEVWIERTIPFVPASVSGDLEFVMDCIATPGSQYVSVFFDDISIEKAVT</sequence>
<name>A0AAN8IJY8_9EURO</name>
<feature type="region of interest" description="Disordered" evidence="1">
    <location>
        <begin position="37"/>
        <end position="66"/>
    </location>
</feature>
<dbReference type="Proteomes" id="UP001316803">
    <property type="component" value="Unassembled WGS sequence"/>
</dbReference>
<feature type="compositionally biased region" description="Low complexity" evidence="1">
    <location>
        <begin position="37"/>
        <end position="58"/>
    </location>
</feature>